<evidence type="ECO:0000256" key="1">
    <source>
        <dbReference type="SAM" id="Phobius"/>
    </source>
</evidence>
<keyword evidence="3" id="KW-1185">Reference proteome</keyword>
<dbReference type="Proteomes" id="UP000219356">
    <property type="component" value="Unassembled WGS sequence"/>
</dbReference>
<keyword evidence="1" id="KW-1133">Transmembrane helix</keyword>
<dbReference type="RefSeq" id="WP_097040742.1">
    <property type="nucleotide sequence ID" value="NZ_OBEK01000002.1"/>
</dbReference>
<keyword evidence="1" id="KW-0472">Membrane</keyword>
<sequence>MAKVTFYRDKDTGKMVKVTKTQGNEVRETVSEKHYDNWEGMRGCAGCLGFFLVLGFLLWFGANILS</sequence>
<protein>
    <submittedName>
        <fullName evidence="2">Uncharacterized protein</fullName>
    </submittedName>
</protein>
<gene>
    <name evidence="2" type="ORF">SAMN05421503_1470</name>
</gene>
<evidence type="ECO:0000313" key="2">
    <source>
        <dbReference type="EMBL" id="SNZ10015.1"/>
    </source>
</evidence>
<keyword evidence="1" id="KW-0812">Transmembrane</keyword>
<proteinExistence type="predicted"/>
<evidence type="ECO:0000313" key="3">
    <source>
        <dbReference type="Proteomes" id="UP000219356"/>
    </source>
</evidence>
<dbReference type="EMBL" id="OBEK01000002">
    <property type="protein sequence ID" value="SNZ10015.1"/>
    <property type="molecule type" value="Genomic_DNA"/>
</dbReference>
<dbReference type="AlphaFoldDB" id="A0A285NKN6"/>
<feature type="transmembrane region" description="Helical" evidence="1">
    <location>
        <begin position="43"/>
        <end position="62"/>
    </location>
</feature>
<organism evidence="2 3">
    <name type="scientific">Terribacillus aidingensis</name>
    <dbReference type="NCBI Taxonomy" id="586416"/>
    <lineage>
        <taxon>Bacteria</taxon>
        <taxon>Bacillati</taxon>
        <taxon>Bacillota</taxon>
        <taxon>Bacilli</taxon>
        <taxon>Bacillales</taxon>
        <taxon>Bacillaceae</taxon>
        <taxon>Terribacillus</taxon>
    </lineage>
</organism>
<name>A0A285NKN6_9BACI</name>
<accession>A0A285NKN6</accession>
<reference evidence="3" key="1">
    <citation type="submission" date="2017-09" db="EMBL/GenBank/DDBJ databases">
        <authorList>
            <person name="Varghese N."/>
            <person name="Submissions S."/>
        </authorList>
    </citation>
    <scope>NUCLEOTIDE SEQUENCE [LARGE SCALE GENOMIC DNA]</scope>
    <source>
        <strain evidence="3">CGMCC 1.8913</strain>
    </source>
</reference>